<proteinExistence type="predicted"/>
<dbReference type="PROSITE" id="PS50240">
    <property type="entry name" value="TRYPSIN_DOM"/>
    <property type="match status" value="1"/>
</dbReference>
<organism evidence="2 3">
    <name type="scientific">Parabacteroides faecalis</name>
    <dbReference type="NCBI Taxonomy" id="2924040"/>
    <lineage>
        <taxon>Bacteria</taxon>
        <taxon>Pseudomonadati</taxon>
        <taxon>Bacteroidota</taxon>
        <taxon>Bacteroidia</taxon>
        <taxon>Bacteroidales</taxon>
        <taxon>Tannerellaceae</taxon>
        <taxon>Parabacteroides</taxon>
    </lineage>
</organism>
<gene>
    <name evidence="2" type="ORF">MUN53_12125</name>
</gene>
<dbReference type="InterPro" id="IPR009003">
    <property type="entry name" value="Peptidase_S1_PA"/>
</dbReference>
<dbReference type="RefSeq" id="WP_243325672.1">
    <property type="nucleotide sequence ID" value="NZ_JAKZMM010000031.1"/>
</dbReference>
<dbReference type="InterPro" id="IPR018114">
    <property type="entry name" value="TRYPSIN_HIS"/>
</dbReference>
<keyword evidence="3" id="KW-1185">Reference proteome</keyword>
<comment type="caution">
    <text evidence="2">The sequence shown here is derived from an EMBL/GenBank/DDBJ whole genome shotgun (WGS) entry which is preliminary data.</text>
</comment>
<accession>A0ABT0C2X5</accession>
<evidence type="ECO:0000313" key="2">
    <source>
        <dbReference type="EMBL" id="MCJ2381347.1"/>
    </source>
</evidence>
<dbReference type="PROSITE" id="PS00134">
    <property type="entry name" value="TRYPSIN_HIS"/>
    <property type="match status" value="1"/>
</dbReference>
<dbReference type="EMBL" id="JAKZMM010000031">
    <property type="protein sequence ID" value="MCJ2381347.1"/>
    <property type="molecule type" value="Genomic_DNA"/>
</dbReference>
<evidence type="ECO:0000313" key="3">
    <source>
        <dbReference type="Proteomes" id="UP001165444"/>
    </source>
</evidence>
<name>A0ABT0C2X5_9BACT</name>
<feature type="domain" description="Peptidase S1" evidence="1">
    <location>
        <begin position="215"/>
        <end position="450"/>
    </location>
</feature>
<dbReference type="InterPro" id="IPR001254">
    <property type="entry name" value="Trypsin_dom"/>
</dbReference>
<dbReference type="SUPFAM" id="SSF50494">
    <property type="entry name" value="Trypsin-like serine proteases"/>
    <property type="match status" value="1"/>
</dbReference>
<dbReference type="NCBIfam" id="TIGR04183">
    <property type="entry name" value="Por_Secre_tail"/>
    <property type="match status" value="1"/>
</dbReference>
<protein>
    <submittedName>
        <fullName evidence="2">Trypsin-like peptidase domain-containing protein</fullName>
    </submittedName>
</protein>
<dbReference type="PANTHER" id="PTHR36234:SF5">
    <property type="entry name" value="LYSYL ENDOPEPTIDASE"/>
    <property type="match status" value="1"/>
</dbReference>
<dbReference type="InterPro" id="IPR026444">
    <property type="entry name" value="Secre_tail"/>
</dbReference>
<dbReference type="Pfam" id="PF13365">
    <property type="entry name" value="Trypsin_2"/>
    <property type="match status" value="1"/>
</dbReference>
<evidence type="ECO:0000259" key="1">
    <source>
        <dbReference type="PROSITE" id="PS50240"/>
    </source>
</evidence>
<dbReference type="Proteomes" id="UP001165444">
    <property type="component" value="Unassembled WGS sequence"/>
</dbReference>
<dbReference type="Gene3D" id="2.40.10.10">
    <property type="entry name" value="Trypsin-like serine proteases"/>
    <property type="match status" value="2"/>
</dbReference>
<dbReference type="PANTHER" id="PTHR36234">
    <property type="entry name" value="LYSYL ENDOPEPTIDASE"/>
    <property type="match status" value="1"/>
</dbReference>
<sequence length="736" mass="82659">MKTVIVFFSIISCLFITPVFAQISHGGKPLPYLLTRSAEENLFESMPSFDLEEQLRLDSMEYNGLRNSNRFAYKFITDFTPENAGVTYTLADGTRVWRLGIRSAGAVSLNLLFTEYELPEGASLFIYDPEQKQVKGSFTSQNNSERRILPVSPIYGEELIIEYQEPANSVFHGKLRIGEVNHGYRSIQRVTEPTSEPSGYACILPLICSLPDGDPYQEVGRSVVELIVDGVYYCTGSLINNTNQDGKPYLLTASHCLNEDFILKNPDYEEIAGKIIAFFNYNSPSCESPMRGTEEMSMVSTYCRAINESTDMALLELTEIPPIYYRPYYAGWNATTSSSGTYACIQHPGGATKRFSLAEKVQLDSFKDSGYNFASNSFWHVPEWTQGSTAEGSSGSPLLDGDNRILGALTGGRSYCYFPYNDYFYSLYYSWEANEESEHQLKSWLAPNRTDRLCDGMDPYAASPAFRLSHVIENGKYDLIETSQSDETYLFGLNGSSKEYAEQYTTSAAAHVYGCYLVTPSFSGRNTLDVDICLYTGKDKPETLVATKKFNPILQYTDGSTSGETSKPLYRSQEHFIAFDTPVEVGSSFFVGYRINNEVNFCTYNIQKGEMTQNSAWIKQGEEWIEASQASGIGFNTALFIDPVVSYYTKTTGNELLASELDIQVNVMRKDKRIDLIFPENPSGAHYRLVDFAGKIIDSQMIQEAQSTWSYPYISSGIYLLSIQQGDQIITRKIVF</sequence>
<dbReference type="InterPro" id="IPR043504">
    <property type="entry name" value="Peptidase_S1_PA_chymotrypsin"/>
</dbReference>
<reference evidence="2 3" key="1">
    <citation type="submission" date="2022-03" db="EMBL/GenBank/DDBJ databases">
        <title>Parabacteroides sp. nov. isolated from swine feces.</title>
        <authorList>
            <person name="Bak J.E."/>
        </authorList>
    </citation>
    <scope>NUCLEOTIDE SEQUENCE [LARGE SCALE GENOMIC DNA]</scope>
    <source>
        <strain evidence="2 3">AGMB00274</strain>
    </source>
</reference>